<organism evidence="3 4">
    <name type="scientific">Bacillus smithii 7_3_47FAA</name>
    <dbReference type="NCBI Taxonomy" id="665952"/>
    <lineage>
        <taxon>Bacteria</taxon>
        <taxon>Bacillati</taxon>
        <taxon>Bacillota</taxon>
        <taxon>Bacilli</taxon>
        <taxon>Bacillales</taxon>
        <taxon>Bacillaceae</taxon>
        <taxon>Bacillus</taxon>
    </lineage>
</organism>
<protein>
    <recommendedName>
        <fullName evidence="2">SsuA/THI5-like domain-containing protein</fullName>
    </recommendedName>
</protein>
<keyword evidence="4" id="KW-1185">Reference proteome</keyword>
<feature type="domain" description="SsuA/THI5-like" evidence="2">
    <location>
        <begin position="46"/>
        <end position="259"/>
    </location>
</feature>
<evidence type="ECO:0000313" key="3">
    <source>
        <dbReference type="EMBL" id="EHL78295.1"/>
    </source>
</evidence>
<dbReference type="PANTHER" id="PTHR31528:SF3">
    <property type="entry name" value="THIAMINE BIOSYNTHESIS PROTEIN HI_0357-RELATED"/>
    <property type="match status" value="1"/>
</dbReference>
<dbReference type="HOGENOM" id="CLU_028871_6_2_9"/>
<dbReference type="InterPro" id="IPR027939">
    <property type="entry name" value="NMT1/THI5"/>
</dbReference>
<dbReference type="Proteomes" id="UP000011747">
    <property type="component" value="Unassembled WGS sequence"/>
</dbReference>
<dbReference type="InterPro" id="IPR015168">
    <property type="entry name" value="SsuA/THI5"/>
</dbReference>
<keyword evidence="1" id="KW-0732">Signal</keyword>
<dbReference type="PROSITE" id="PS51257">
    <property type="entry name" value="PROKAR_LIPOPROTEIN"/>
    <property type="match status" value="1"/>
</dbReference>
<evidence type="ECO:0000313" key="4">
    <source>
        <dbReference type="Proteomes" id="UP000011747"/>
    </source>
</evidence>
<accession>G9QKM5</accession>
<dbReference type="EMBL" id="ACWF01000083">
    <property type="protein sequence ID" value="EHL78295.1"/>
    <property type="molecule type" value="Genomic_DNA"/>
</dbReference>
<name>G9QKM5_9BACI</name>
<feature type="signal peptide" evidence="1">
    <location>
        <begin position="1"/>
        <end position="28"/>
    </location>
</feature>
<dbReference type="GO" id="GO:0009228">
    <property type="term" value="P:thiamine biosynthetic process"/>
    <property type="evidence" value="ECO:0007669"/>
    <property type="project" value="InterPro"/>
</dbReference>
<dbReference type="PATRIC" id="fig|665952.3.peg.1570"/>
<dbReference type="RefSeq" id="WP_003353888.1">
    <property type="nucleotide sequence ID" value="NZ_JH414751.1"/>
</dbReference>
<sequence length="333" mass="37332">MKKIIRLIGVSLLFVLIAAGCSSQQDTAKTKDGKQKVTIMLDWYPNAVHSAIYTAKEKGYFAKEELDVDIKMPAETNDPLKLVAAGKVDLAISYQPQLIVSRAEGIPVVSLAAIVRHPLDCIMVPTNSSIHRPKDLEGKNIGYSSIDIEQAILNTMIQTDGGNPKKVKMTDVGFDLIPAITSKKVDGIIGGYINHERILLEKEGHPVRIFNPAQYGVPDYYELVLVASEKGLQEKKDVYKKFWKAVAKGQSEVTKNPQAGLKILLDHENDSFPLDKQVETKSLNILLPLMNSKDKPFGYQDQEVWEHVNDWLYKNKVIKEKIDVKKAFYNINQ</sequence>
<dbReference type="PANTHER" id="PTHR31528">
    <property type="entry name" value="4-AMINO-5-HYDROXYMETHYL-2-METHYLPYRIMIDINE PHOSPHATE SYNTHASE THI11-RELATED"/>
    <property type="match status" value="1"/>
</dbReference>
<proteinExistence type="predicted"/>
<dbReference type="CDD" id="cd13651">
    <property type="entry name" value="PBP2_ThiY"/>
    <property type="match status" value="1"/>
</dbReference>
<dbReference type="Pfam" id="PF09084">
    <property type="entry name" value="NMT1"/>
    <property type="match status" value="1"/>
</dbReference>
<comment type="caution">
    <text evidence="3">The sequence shown here is derived from an EMBL/GenBank/DDBJ whole genome shotgun (WGS) entry which is preliminary data.</text>
</comment>
<gene>
    <name evidence="3" type="ORF">HMPREF1015_01714</name>
</gene>
<dbReference type="Gene3D" id="3.40.190.10">
    <property type="entry name" value="Periplasmic binding protein-like II"/>
    <property type="match status" value="2"/>
</dbReference>
<evidence type="ECO:0000256" key="1">
    <source>
        <dbReference type="SAM" id="SignalP"/>
    </source>
</evidence>
<reference evidence="3 4" key="1">
    <citation type="submission" date="2011-09" db="EMBL/GenBank/DDBJ databases">
        <title>The Genome Sequence of Bacillus smithii 7_3_47FAA.</title>
        <authorList>
            <consortium name="The Broad Institute Genome Sequencing Platform"/>
            <person name="Earl A."/>
            <person name="Ward D."/>
            <person name="Feldgarden M."/>
            <person name="Gevers D."/>
            <person name="Daigneault M."/>
            <person name="Strauss J."/>
            <person name="Allen-Vercoe E."/>
            <person name="Young S.K."/>
            <person name="Zeng Q."/>
            <person name="Gargeya S."/>
            <person name="Fitzgerald M."/>
            <person name="Haas B."/>
            <person name="Abouelleil A."/>
            <person name="Alvarado L."/>
            <person name="Arachchi H.M."/>
            <person name="Berlin A."/>
            <person name="Brown A."/>
            <person name="Chapman S.B."/>
            <person name="Chen Z."/>
            <person name="Dunbar C."/>
            <person name="Freedman E."/>
            <person name="Gearin G."/>
            <person name="Goldberg J."/>
            <person name="Griggs A."/>
            <person name="Gujja S."/>
            <person name="Heiman D."/>
            <person name="Howarth C."/>
            <person name="Larson L."/>
            <person name="Lui A."/>
            <person name="MacDonald P.J.P."/>
            <person name="Montmayeur A."/>
            <person name="Murphy C."/>
            <person name="Neiman D."/>
            <person name="Pearson M."/>
            <person name="Priest M."/>
            <person name="Roberts A."/>
            <person name="Saif S."/>
            <person name="Shea T."/>
            <person name="Shenoy N."/>
            <person name="Sisk P."/>
            <person name="Stolte C."/>
            <person name="Sykes S."/>
            <person name="Wortman J."/>
            <person name="Nusbaum C."/>
            <person name="Birren B."/>
        </authorList>
    </citation>
    <scope>NUCLEOTIDE SEQUENCE [LARGE SCALE GENOMIC DNA]</scope>
    <source>
        <strain evidence="3 4">7_3_47FAA</strain>
    </source>
</reference>
<feature type="chain" id="PRO_5038607011" description="SsuA/THI5-like domain-containing protein" evidence="1">
    <location>
        <begin position="29"/>
        <end position="333"/>
    </location>
</feature>
<dbReference type="AlphaFoldDB" id="G9QKM5"/>
<dbReference type="SUPFAM" id="SSF53850">
    <property type="entry name" value="Periplasmic binding protein-like II"/>
    <property type="match status" value="1"/>
</dbReference>
<evidence type="ECO:0000259" key="2">
    <source>
        <dbReference type="Pfam" id="PF09084"/>
    </source>
</evidence>